<accession>A0AAE6C4Y8</accession>
<dbReference type="Proteomes" id="UP000220927">
    <property type="component" value="Plasmid pRapFH23c"/>
</dbReference>
<protein>
    <submittedName>
        <fullName evidence="1">MafI family immunity protein</fullName>
    </submittedName>
</protein>
<dbReference type="InterPro" id="IPR047880">
    <property type="entry name" value="MafI-like"/>
</dbReference>
<evidence type="ECO:0000313" key="1">
    <source>
        <dbReference type="EMBL" id="QAS82021.1"/>
    </source>
</evidence>
<proteinExistence type="predicted"/>
<reference evidence="1 2" key="1">
    <citation type="submission" date="2019-01" db="EMBL/GenBank/DDBJ databases">
        <title>Genomic insights into the origins and evolution of symbiotic genes in the Phaseolus vulgaris microsymbionts.</title>
        <authorList>
            <person name="Tong W."/>
        </authorList>
    </citation>
    <scope>NUCLEOTIDE SEQUENCE [LARGE SCALE GENOMIC DNA]</scope>
    <source>
        <strain evidence="1 2">FH23</strain>
        <plasmid evidence="2">prapfh23c</plasmid>
    </source>
</reference>
<dbReference type="NCBIfam" id="NF033691">
    <property type="entry name" value="immunity_MafI"/>
    <property type="match status" value="1"/>
</dbReference>
<keyword evidence="1" id="KW-0614">Plasmid</keyword>
<name>A0AAE6C4Y8_9HYPH</name>
<evidence type="ECO:0000313" key="2">
    <source>
        <dbReference type="Proteomes" id="UP000220927"/>
    </source>
</evidence>
<dbReference type="AlphaFoldDB" id="A0AAE6C4Y8"/>
<geneLocation type="plasmid" evidence="2">
    <name>prapfh23c</name>
</geneLocation>
<dbReference type="EMBL" id="CP035001">
    <property type="protein sequence ID" value="QAS82021.1"/>
    <property type="molecule type" value="Genomic_DNA"/>
</dbReference>
<gene>
    <name evidence="1" type="ORF">CO657_29480</name>
</gene>
<keyword evidence="2" id="KW-1185">Reference proteome</keyword>
<sequence>MRLSRRFEEIESSFQCLMEAARTELSESECAEIQEYVDVGEYGLALRTAFAIYAEENKIASIAVRELIHRLASAMAIDVDQLLGRLPN</sequence>
<dbReference type="KEGG" id="rad:CO657_29480"/>
<organism evidence="1 2">
    <name type="scientific">Rhizobium acidisoli</name>
    <dbReference type="NCBI Taxonomy" id="1538158"/>
    <lineage>
        <taxon>Bacteria</taxon>
        <taxon>Pseudomonadati</taxon>
        <taxon>Pseudomonadota</taxon>
        <taxon>Alphaproteobacteria</taxon>
        <taxon>Hyphomicrobiales</taxon>
        <taxon>Rhizobiaceae</taxon>
        <taxon>Rhizobium/Agrobacterium group</taxon>
        <taxon>Rhizobium</taxon>
    </lineage>
</organism>